<dbReference type="SUPFAM" id="SSF47741">
    <property type="entry name" value="CO dehydrogenase ISP C-domain like"/>
    <property type="match status" value="1"/>
</dbReference>
<keyword evidence="4" id="KW-0408">Iron</keyword>
<dbReference type="Pfam" id="PF01799">
    <property type="entry name" value="Fer2_2"/>
    <property type="match status" value="1"/>
</dbReference>
<dbReference type="InterPro" id="IPR036884">
    <property type="entry name" value="2Fe-2S-bd_dom_sf"/>
</dbReference>
<dbReference type="GO" id="GO:0046872">
    <property type="term" value="F:metal ion binding"/>
    <property type="evidence" value="ECO:0007669"/>
    <property type="project" value="UniProtKB-KW"/>
</dbReference>
<evidence type="ECO:0000256" key="4">
    <source>
        <dbReference type="ARBA" id="ARBA00023004"/>
    </source>
</evidence>
<dbReference type="InterPro" id="IPR012675">
    <property type="entry name" value="Beta-grasp_dom_sf"/>
</dbReference>
<name>A0A975IF06_9SPIR</name>
<feature type="domain" description="[2Fe-2S]-binding" evidence="6">
    <location>
        <begin position="72"/>
        <end position="144"/>
    </location>
</feature>
<dbReference type="PANTHER" id="PTHR44379:SF5">
    <property type="entry name" value="OXIDOREDUCTASE WITH IRON-SULFUR SUBUNIT"/>
    <property type="match status" value="1"/>
</dbReference>
<dbReference type="GO" id="GO:0016491">
    <property type="term" value="F:oxidoreductase activity"/>
    <property type="evidence" value="ECO:0007669"/>
    <property type="project" value="UniProtKB-KW"/>
</dbReference>
<evidence type="ECO:0000256" key="2">
    <source>
        <dbReference type="ARBA" id="ARBA00022723"/>
    </source>
</evidence>
<gene>
    <name evidence="7" type="ORF">HRQ91_04780</name>
</gene>
<dbReference type="Gene3D" id="3.10.20.30">
    <property type="match status" value="1"/>
</dbReference>
<evidence type="ECO:0000256" key="3">
    <source>
        <dbReference type="ARBA" id="ARBA00023002"/>
    </source>
</evidence>
<dbReference type="RefSeq" id="WP_210120503.1">
    <property type="nucleotide sequence ID" value="NZ_CP054142.1"/>
</dbReference>
<dbReference type="Gene3D" id="1.10.150.120">
    <property type="entry name" value="[2Fe-2S]-binding domain"/>
    <property type="match status" value="1"/>
</dbReference>
<sequence>MKLQIKLNGQNQALDASPDASLAEVLRSLHLFSIKKSGQNGSGSSCTILLNGKPVPGDIIPIAVLKNANIVTLEHFMQTEDYKDIKEGFEQEGINLCGYCNAGKIFTAWDIIQTYKRPTAEEIEAAVSGMSFCCTNKKAYITGIRRSISLRTKRIGNMRNGRR</sequence>
<reference evidence="7 8" key="1">
    <citation type="journal article" date="2021" name="Microbiol. Resour. Announc.">
        <title>Complete Genome Sequences of Three Human Oral Treponema parvum Isolates.</title>
        <authorList>
            <person name="Zeng H."/>
            <person name="Watt R.M."/>
        </authorList>
    </citation>
    <scope>NUCLEOTIDE SEQUENCE [LARGE SCALE GENOMIC DNA]</scope>
    <source>
        <strain evidence="7 8">ATCC 700770</strain>
    </source>
</reference>
<organism evidence="7 8">
    <name type="scientific">Treponema parvum</name>
    <dbReference type="NCBI Taxonomy" id="138851"/>
    <lineage>
        <taxon>Bacteria</taxon>
        <taxon>Pseudomonadati</taxon>
        <taxon>Spirochaetota</taxon>
        <taxon>Spirochaetia</taxon>
        <taxon>Spirochaetales</taxon>
        <taxon>Treponemataceae</taxon>
        <taxon>Treponema</taxon>
    </lineage>
</organism>
<keyword evidence="1" id="KW-0001">2Fe-2S</keyword>
<keyword evidence="3" id="KW-0560">Oxidoreductase</keyword>
<evidence type="ECO:0000313" key="7">
    <source>
        <dbReference type="EMBL" id="QTQ13829.1"/>
    </source>
</evidence>
<dbReference type="GO" id="GO:0051537">
    <property type="term" value="F:2 iron, 2 sulfur cluster binding"/>
    <property type="evidence" value="ECO:0007669"/>
    <property type="project" value="UniProtKB-KW"/>
</dbReference>
<dbReference type="Proteomes" id="UP000671908">
    <property type="component" value="Chromosome"/>
</dbReference>
<evidence type="ECO:0000256" key="5">
    <source>
        <dbReference type="ARBA" id="ARBA00023014"/>
    </source>
</evidence>
<proteinExistence type="predicted"/>
<evidence type="ECO:0000313" key="8">
    <source>
        <dbReference type="Proteomes" id="UP000671908"/>
    </source>
</evidence>
<dbReference type="AlphaFoldDB" id="A0A975IF06"/>
<dbReference type="InterPro" id="IPR036010">
    <property type="entry name" value="2Fe-2S_ferredoxin-like_sf"/>
</dbReference>
<dbReference type="PANTHER" id="PTHR44379">
    <property type="entry name" value="OXIDOREDUCTASE WITH IRON-SULFUR SUBUNIT"/>
    <property type="match status" value="1"/>
</dbReference>
<keyword evidence="5" id="KW-0411">Iron-sulfur</keyword>
<dbReference type="EMBL" id="CP054142">
    <property type="protein sequence ID" value="QTQ13829.1"/>
    <property type="molecule type" value="Genomic_DNA"/>
</dbReference>
<dbReference type="SUPFAM" id="SSF54292">
    <property type="entry name" value="2Fe-2S ferredoxin-like"/>
    <property type="match status" value="1"/>
</dbReference>
<dbReference type="InterPro" id="IPR002888">
    <property type="entry name" value="2Fe-2S-bd"/>
</dbReference>
<dbReference type="KEGG" id="tpav:HRQ91_04780"/>
<evidence type="ECO:0000256" key="1">
    <source>
        <dbReference type="ARBA" id="ARBA00022714"/>
    </source>
</evidence>
<evidence type="ECO:0000259" key="6">
    <source>
        <dbReference type="Pfam" id="PF01799"/>
    </source>
</evidence>
<keyword evidence="8" id="KW-1185">Reference proteome</keyword>
<protein>
    <submittedName>
        <fullName evidence="7">Ferredoxin</fullName>
    </submittedName>
</protein>
<dbReference type="InterPro" id="IPR051452">
    <property type="entry name" value="Diverse_Oxidoreductases"/>
</dbReference>
<keyword evidence="2" id="KW-0479">Metal-binding</keyword>
<accession>A0A975IF06</accession>